<keyword evidence="1" id="KW-1133">Transmembrane helix</keyword>
<evidence type="ECO:0008006" key="4">
    <source>
        <dbReference type="Google" id="ProtNLM"/>
    </source>
</evidence>
<organism evidence="2 3">
    <name type="scientific">Antiquaquibacter soli</name>
    <dbReference type="NCBI Taxonomy" id="3064523"/>
    <lineage>
        <taxon>Bacteria</taxon>
        <taxon>Bacillati</taxon>
        <taxon>Actinomycetota</taxon>
        <taxon>Actinomycetes</taxon>
        <taxon>Micrococcales</taxon>
        <taxon>Microbacteriaceae</taxon>
        <taxon>Antiquaquibacter</taxon>
    </lineage>
</organism>
<keyword evidence="3" id="KW-1185">Reference proteome</keyword>
<reference evidence="2 3" key="1">
    <citation type="submission" date="2023-07" db="EMBL/GenBank/DDBJ databases">
        <title>Protaetiibacter sp. nov WY-16 isolated from soil.</title>
        <authorList>
            <person name="Liu B."/>
            <person name="Wan Y."/>
        </authorList>
    </citation>
    <scope>NUCLEOTIDE SEQUENCE [LARGE SCALE GENOMIC DNA]</scope>
    <source>
        <strain evidence="2 3">WY-16</strain>
    </source>
</reference>
<dbReference type="RefSeq" id="WP_305001333.1">
    <property type="nucleotide sequence ID" value="NZ_JAUQUB010000001.1"/>
</dbReference>
<evidence type="ECO:0000256" key="1">
    <source>
        <dbReference type="SAM" id="Phobius"/>
    </source>
</evidence>
<protein>
    <recommendedName>
        <fullName evidence="4">FtsX-like permease family protein</fullName>
    </recommendedName>
</protein>
<name>A0ABT9BIQ3_9MICO</name>
<gene>
    <name evidence="2" type="ORF">Q5716_01570</name>
</gene>
<proteinExistence type="predicted"/>
<dbReference type="EMBL" id="JAUQUB010000001">
    <property type="protein sequence ID" value="MDO7880908.1"/>
    <property type="molecule type" value="Genomic_DNA"/>
</dbReference>
<feature type="transmembrane region" description="Helical" evidence="1">
    <location>
        <begin position="56"/>
        <end position="76"/>
    </location>
</feature>
<sequence length="89" mass="9176">MTARDVVFSFLVGLLVFALALGVTGVVLIQIEVGAIALRPELENWVLPGAGALPRALAISTLPGAVALAVTAALCLRPRARMSVGAERI</sequence>
<dbReference type="Proteomes" id="UP001241072">
    <property type="component" value="Unassembled WGS sequence"/>
</dbReference>
<comment type="caution">
    <text evidence="2">The sequence shown here is derived from an EMBL/GenBank/DDBJ whole genome shotgun (WGS) entry which is preliminary data.</text>
</comment>
<evidence type="ECO:0000313" key="2">
    <source>
        <dbReference type="EMBL" id="MDO7880908.1"/>
    </source>
</evidence>
<evidence type="ECO:0000313" key="3">
    <source>
        <dbReference type="Proteomes" id="UP001241072"/>
    </source>
</evidence>
<keyword evidence="1" id="KW-0472">Membrane</keyword>
<keyword evidence="1" id="KW-0812">Transmembrane</keyword>
<feature type="transmembrane region" description="Helical" evidence="1">
    <location>
        <begin position="7"/>
        <end position="36"/>
    </location>
</feature>
<accession>A0ABT9BIQ3</accession>